<dbReference type="InterPro" id="IPR027359">
    <property type="entry name" value="Volt_channel_dom_sf"/>
</dbReference>
<evidence type="ECO:0000256" key="4">
    <source>
        <dbReference type="ARBA" id="ARBA00012594"/>
    </source>
</evidence>
<feature type="compositionally biased region" description="Polar residues" evidence="13">
    <location>
        <begin position="1078"/>
        <end position="1095"/>
    </location>
</feature>
<dbReference type="SUPFAM" id="SSF51445">
    <property type="entry name" value="(Trans)glycosidases"/>
    <property type="match status" value="1"/>
</dbReference>
<name>A0A1V9ZQJ4_9STRA</name>
<evidence type="ECO:0000256" key="2">
    <source>
        <dbReference type="ARBA" id="ARBA00004141"/>
    </source>
</evidence>
<evidence type="ECO:0000256" key="9">
    <source>
        <dbReference type="ARBA" id="ARBA00023277"/>
    </source>
</evidence>
<keyword evidence="9 12" id="KW-0119">Carbohydrate metabolism</keyword>
<evidence type="ECO:0000256" key="8">
    <source>
        <dbReference type="ARBA" id="ARBA00023136"/>
    </source>
</evidence>
<dbReference type="Gene3D" id="1.20.120.350">
    <property type="entry name" value="Voltage-gated potassium channels. Chain C"/>
    <property type="match status" value="1"/>
</dbReference>
<keyword evidence="5 14" id="KW-0812">Transmembrane</keyword>
<feature type="transmembrane region" description="Helical" evidence="14">
    <location>
        <begin position="544"/>
        <end position="562"/>
    </location>
</feature>
<dbReference type="Gene3D" id="3.20.20.80">
    <property type="entry name" value="Glycosidases"/>
    <property type="match status" value="1"/>
</dbReference>
<dbReference type="EMBL" id="JNBS01001726">
    <property type="protein sequence ID" value="OQS00274.1"/>
    <property type="molecule type" value="Genomic_DNA"/>
</dbReference>
<evidence type="ECO:0000256" key="3">
    <source>
        <dbReference type="ARBA" id="ARBA00005652"/>
    </source>
</evidence>
<evidence type="ECO:0000256" key="7">
    <source>
        <dbReference type="ARBA" id="ARBA00022989"/>
    </source>
</evidence>
<keyword evidence="18" id="KW-1185">Reference proteome</keyword>
<comment type="subcellular location">
    <subcellularLocation>
        <location evidence="2">Membrane</location>
        <topology evidence="2">Multi-pass membrane protein</topology>
    </subcellularLocation>
</comment>
<keyword evidence="10 12" id="KW-0326">Glycosidase</keyword>
<sequence length="1421" mass="158624">MFGQLLLMVLAVVLPSTTGVVPVNVMLALDTVVSDGKGGTALKNSVTLNSQFQKLKANGATGVMSDCWWGLVESAGPRQYSFKAYQDMAQLAKNNGLTIQMVMSFHQCGGNVGDACDIPIPKKWFTRNDVWYTTKSGLTDSEYISLWADNTPLDKLGRTPLDMYREFLQAFKTNVVDNYPGTISEVQIGAGPAGELRYPSYQLQDNRWSYCGVGEFTSYDAFAAKDIQNYANTTNNALWGTSPGPSNAGNFNCQPGVSGSCPFFEDNGFDNYASNYGKFFLNWYSTSLLNHGRALSKIGRTVFASPFTLSLKVSGVHWWYNSNHHGAELTAGYYNTNNNNAYAQIATMLKENDIRFCFTCMEMTDANDQCRSKASSLVNQALDAVAQISGLKNSFAGENALPMSNDAQVATVTHLTGAILHGLLLALNKHNAVINIVFSVSVISVKRTNSFSVAVVTECLLTQKRLQMAPKPCKPCSMFTRLRRKLIKNRMRGESFQKWVARNMDNSLLASIFDIVQVIFGLNVTILYFHKNWEYWDTSEDPPLLQYVHAFYGLLFLGDYCLRLYASDNRESFIVNPWDIIEIVSVAPQFTELIFSAKTNEEHSLWFGALNCLRPFRCLRCFRLLAFAKTAKYREMGTLFLGVIAIIICFGAVQQAIESCPCEANVSTSNCTAGHRISAGGHCQDMAIYNAMYFVVITIATLGYGDIAPKSTYGRFTVIVLIIASSVLLPLQISTLSDVLSRETEYDRHFKAVKEQNPHVLICGDIEPGALDFFLRQFLHPNNLNWKDKVVLLSPSLPSRSLKRVLLNAAYEHRVVYLQGSAMLDSDLKRASASTARLCFVMANKLSRDGDINDTVSNFITISLRRYNKRLPIFVQVLKSDNIRHVHLSGANNIVCFDQLKLAILAKSCMMPGMPAFISCILFAFRPFHGAKTASWATEFLNGCSNDLYEARLPTYLDGLVSFSFLAFILYQEFGMVPIGMSRCDEYRLFPARTRVRSDYTLHVLSSTTDCSRRIELISLALLQKYHVMLPNFDHISRAWNEHSFSAKLRQSSRQLLLSRSIRGSIANSSFFSVNSEGRISEGQNTDSDAGTSVKSEIEHKHTRGSLVVPCSVDYESNATNEHLLPTEPVHTTLSKVAEEESDKPQELPFQKVLPPLLAAPEGRRQSDLERRVNNSIDGRFGSTQESRSNSQLSIAFLAFLTTPIPEDLTDHIVLCGMPESLADFVAPLRQARNNLNISNFAKGTHHLNQTPVVILSAIPLTEKQHAGIATFPNVYFIYGSPLLLSVLRRGHVAKCKTVVILSRCTRSSMSDEDRPELIDDNMMDTDAITLHRFITEFCETNRDPVMPLPLILVVLNRPSSLRFVRDKHDIIPDDQETIEMIQMHKKQVLSRTDDPLDSICTPIFASGYNDSINALVLNLF</sequence>
<evidence type="ECO:0000313" key="17">
    <source>
        <dbReference type="EMBL" id="OQS00274.1"/>
    </source>
</evidence>
<evidence type="ECO:0000256" key="12">
    <source>
        <dbReference type="RuleBase" id="RU000509"/>
    </source>
</evidence>
<dbReference type="SUPFAM" id="SSF81324">
    <property type="entry name" value="Voltage-gated potassium channels"/>
    <property type="match status" value="1"/>
</dbReference>
<evidence type="ECO:0000256" key="11">
    <source>
        <dbReference type="ARBA" id="ARBA00023326"/>
    </source>
</evidence>
<keyword evidence="11 12" id="KW-0624">Polysaccharide degradation</keyword>
<dbReference type="GO" id="GO:0006813">
    <property type="term" value="P:potassium ion transport"/>
    <property type="evidence" value="ECO:0007669"/>
    <property type="project" value="InterPro"/>
</dbReference>
<feature type="transmembrane region" description="Helical" evidence="14">
    <location>
        <begin position="716"/>
        <end position="733"/>
    </location>
</feature>
<comment type="similarity">
    <text evidence="3 12">Belongs to the glycosyl hydrolase 14 family.</text>
</comment>
<dbReference type="Pfam" id="PF03493">
    <property type="entry name" value="BK_channel_a"/>
    <property type="match status" value="1"/>
</dbReference>
<evidence type="ECO:0000259" key="16">
    <source>
        <dbReference type="PROSITE" id="PS51201"/>
    </source>
</evidence>
<dbReference type="Pfam" id="PF22614">
    <property type="entry name" value="Slo-like_RCK"/>
    <property type="match status" value="2"/>
</dbReference>
<feature type="domain" description="RCK N-terminal" evidence="16">
    <location>
        <begin position="757"/>
        <end position="896"/>
    </location>
</feature>
<evidence type="ECO:0000256" key="1">
    <source>
        <dbReference type="ARBA" id="ARBA00000546"/>
    </source>
</evidence>
<organism evidence="17 18">
    <name type="scientific">Thraustotheca clavata</name>
    <dbReference type="NCBI Taxonomy" id="74557"/>
    <lineage>
        <taxon>Eukaryota</taxon>
        <taxon>Sar</taxon>
        <taxon>Stramenopiles</taxon>
        <taxon>Oomycota</taxon>
        <taxon>Saprolegniomycetes</taxon>
        <taxon>Saprolegniales</taxon>
        <taxon>Achlyaceae</taxon>
        <taxon>Thraustotheca</taxon>
    </lineage>
</organism>
<feature type="transmembrane region" description="Helical" evidence="14">
    <location>
        <begin position="686"/>
        <end position="704"/>
    </location>
</feature>
<evidence type="ECO:0000256" key="5">
    <source>
        <dbReference type="ARBA" id="ARBA00022692"/>
    </source>
</evidence>
<dbReference type="GO" id="GO:0016020">
    <property type="term" value="C:membrane"/>
    <property type="evidence" value="ECO:0007669"/>
    <property type="project" value="UniProtKB-SubCell"/>
</dbReference>
<reference evidence="17 18" key="1">
    <citation type="journal article" date="2014" name="Genome Biol. Evol.">
        <title>The secreted proteins of Achlya hypogyna and Thraustotheca clavata identify the ancestral oomycete secretome and reveal gene acquisitions by horizontal gene transfer.</title>
        <authorList>
            <person name="Misner I."/>
            <person name="Blouin N."/>
            <person name="Leonard G."/>
            <person name="Richards T.A."/>
            <person name="Lane C.E."/>
        </authorList>
    </citation>
    <scope>NUCLEOTIDE SEQUENCE [LARGE SCALE GENOMIC DNA]</scope>
    <source>
        <strain evidence="17 18">ATCC 34112</strain>
    </source>
</reference>
<dbReference type="EC" id="3.2.1.2" evidence="4 12"/>
<dbReference type="InterPro" id="IPR017853">
    <property type="entry name" value="GH"/>
</dbReference>
<dbReference type="Gene3D" id="1.10.287.70">
    <property type="match status" value="1"/>
</dbReference>
<feature type="transmembrane region" description="Helical" evidence="14">
    <location>
        <begin position="639"/>
        <end position="657"/>
    </location>
</feature>
<dbReference type="Pfam" id="PF00520">
    <property type="entry name" value="Ion_trans"/>
    <property type="match status" value="1"/>
</dbReference>
<comment type="caution">
    <text evidence="17">The sequence shown here is derived from an EMBL/GenBank/DDBJ whole genome shotgun (WGS) entry which is preliminary data.</text>
</comment>
<dbReference type="Pfam" id="PF01373">
    <property type="entry name" value="Glyco_hydro_14"/>
    <property type="match status" value="1"/>
</dbReference>
<keyword evidence="6 12" id="KW-0378">Hydrolase</keyword>
<evidence type="ECO:0000256" key="10">
    <source>
        <dbReference type="ARBA" id="ARBA00023295"/>
    </source>
</evidence>
<evidence type="ECO:0000256" key="13">
    <source>
        <dbReference type="SAM" id="MobiDB-lite"/>
    </source>
</evidence>
<dbReference type="PANTHER" id="PTHR31352">
    <property type="entry name" value="BETA-AMYLASE 1, CHLOROPLASTIC"/>
    <property type="match status" value="1"/>
</dbReference>
<gene>
    <name evidence="17" type="ORF">THRCLA_06074</name>
</gene>
<dbReference type="PROSITE" id="PS00679">
    <property type="entry name" value="BETA_AMYLASE_2"/>
    <property type="match status" value="1"/>
</dbReference>
<dbReference type="GO" id="GO:0016161">
    <property type="term" value="F:beta-amylase activity"/>
    <property type="evidence" value="ECO:0007669"/>
    <property type="project" value="UniProtKB-EC"/>
</dbReference>
<keyword evidence="7 14" id="KW-1133">Transmembrane helix</keyword>
<dbReference type="InterPro" id="IPR003148">
    <property type="entry name" value="RCK_N"/>
</dbReference>
<feature type="region of interest" description="Disordered" evidence="13">
    <location>
        <begin position="1078"/>
        <end position="1101"/>
    </location>
</feature>
<dbReference type="InterPro" id="IPR036291">
    <property type="entry name" value="NAD(P)-bd_dom_sf"/>
</dbReference>
<dbReference type="PRINTS" id="PR00750">
    <property type="entry name" value="BETAAMYLASE"/>
</dbReference>
<evidence type="ECO:0000256" key="6">
    <source>
        <dbReference type="ARBA" id="ARBA00022801"/>
    </source>
</evidence>
<dbReference type="OrthoDB" id="10035564at2759"/>
<evidence type="ECO:0000313" key="18">
    <source>
        <dbReference type="Proteomes" id="UP000243217"/>
    </source>
</evidence>
<dbReference type="InterPro" id="IPR001554">
    <property type="entry name" value="Glyco_hydro_14"/>
</dbReference>
<feature type="signal peptide" evidence="15">
    <location>
        <begin position="1"/>
        <end position="19"/>
    </location>
</feature>
<dbReference type="PANTHER" id="PTHR31352:SF1">
    <property type="entry name" value="BETA-AMYLASE 3, CHLOROPLASTIC"/>
    <property type="match status" value="1"/>
</dbReference>
<dbReference type="Gene3D" id="3.40.50.720">
    <property type="entry name" value="NAD(P)-binding Rossmann-like Domain"/>
    <property type="match status" value="2"/>
</dbReference>
<keyword evidence="15" id="KW-0732">Signal</keyword>
<dbReference type="InterPro" id="IPR003929">
    <property type="entry name" value="K_chnl_BK_asu"/>
</dbReference>
<dbReference type="InterPro" id="IPR005821">
    <property type="entry name" value="Ion_trans_dom"/>
</dbReference>
<proteinExistence type="inferred from homology"/>
<accession>A0A1V9ZQJ4</accession>
<dbReference type="STRING" id="74557.A0A1V9ZQJ4"/>
<feature type="transmembrane region" description="Helical" evidence="14">
    <location>
        <begin position="508"/>
        <end position="529"/>
    </location>
</feature>
<protein>
    <recommendedName>
        <fullName evidence="4 12">Beta-amylase</fullName>
        <ecNumber evidence="4 12">3.2.1.2</ecNumber>
    </recommendedName>
</protein>
<dbReference type="GO" id="GO:0000272">
    <property type="term" value="P:polysaccharide catabolic process"/>
    <property type="evidence" value="ECO:0007669"/>
    <property type="project" value="UniProtKB-KW"/>
</dbReference>
<comment type="catalytic activity">
    <reaction evidence="1 12">
        <text>Hydrolysis of (1-&gt;4)-alpha-D-glucosidic linkages in polysaccharides so as to remove successive maltose units from the non-reducing ends of the chains.</text>
        <dbReference type="EC" id="3.2.1.2"/>
    </reaction>
</comment>
<dbReference type="PROSITE" id="PS00506">
    <property type="entry name" value="BETA_AMYLASE_1"/>
    <property type="match status" value="1"/>
</dbReference>
<dbReference type="InterPro" id="IPR018238">
    <property type="entry name" value="Glyco_hydro_14_CS"/>
</dbReference>
<dbReference type="PROSITE" id="PS51201">
    <property type="entry name" value="RCK_N"/>
    <property type="match status" value="1"/>
</dbReference>
<keyword evidence="8 14" id="KW-0472">Membrane</keyword>
<dbReference type="Proteomes" id="UP000243217">
    <property type="component" value="Unassembled WGS sequence"/>
</dbReference>
<feature type="chain" id="PRO_5013229711" description="Beta-amylase" evidence="15">
    <location>
        <begin position="20"/>
        <end position="1421"/>
    </location>
</feature>
<evidence type="ECO:0000256" key="14">
    <source>
        <dbReference type="SAM" id="Phobius"/>
    </source>
</evidence>
<evidence type="ECO:0000256" key="15">
    <source>
        <dbReference type="SAM" id="SignalP"/>
    </source>
</evidence>
<dbReference type="SUPFAM" id="SSF51735">
    <property type="entry name" value="NAD(P)-binding Rossmann-fold domains"/>
    <property type="match status" value="1"/>
</dbReference>
<dbReference type="GO" id="GO:0005216">
    <property type="term" value="F:monoatomic ion channel activity"/>
    <property type="evidence" value="ECO:0007669"/>
    <property type="project" value="InterPro"/>
</dbReference>